<evidence type="ECO:0000313" key="7">
    <source>
        <dbReference type="EnsemblMetazoa" id="CLYHEMP012232.1"/>
    </source>
</evidence>
<keyword evidence="2" id="KW-0677">Repeat</keyword>
<dbReference type="GO" id="GO:0031032">
    <property type="term" value="P:actomyosin structure organization"/>
    <property type="evidence" value="ECO:0007669"/>
    <property type="project" value="InterPro"/>
</dbReference>
<dbReference type="RefSeq" id="XP_066930532.1">
    <property type="nucleotide sequence ID" value="XM_067074431.1"/>
</dbReference>
<evidence type="ECO:0000256" key="3">
    <source>
        <dbReference type="ARBA" id="ARBA00022860"/>
    </source>
</evidence>
<dbReference type="GO" id="GO:0007015">
    <property type="term" value="P:actin filament organization"/>
    <property type="evidence" value="ECO:0007669"/>
    <property type="project" value="TreeGrafter"/>
</dbReference>
<dbReference type="InterPro" id="IPR050606">
    <property type="entry name" value="Calponin-like"/>
</dbReference>
<dbReference type="Gene3D" id="1.10.418.10">
    <property type="entry name" value="Calponin-like domain"/>
    <property type="match status" value="1"/>
</dbReference>
<dbReference type="GO" id="GO:0051015">
    <property type="term" value="F:actin filament binding"/>
    <property type="evidence" value="ECO:0007669"/>
    <property type="project" value="TreeGrafter"/>
</dbReference>
<comment type="similarity">
    <text evidence="1">Belongs to the calponin family.</text>
</comment>
<name>A0A7M5VGP2_9CNID</name>
<dbReference type="InterPro" id="IPR003096">
    <property type="entry name" value="SM22_calponin"/>
</dbReference>
<dbReference type="PROSITE" id="PS50021">
    <property type="entry name" value="CH"/>
    <property type="match status" value="1"/>
</dbReference>
<comment type="function">
    <text evidence="5">Thin filament-associated protein that is implicated in the regulation and modulation of smooth muscle contraction. It is capable of binding to actin, calmodulin and tropomyosin. The interaction of calponin with actin inhibits the actomyosin Mg-ATPase activity.</text>
</comment>
<keyword evidence="3" id="KW-0112">Calmodulin-binding</keyword>
<evidence type="ECO:0000256" key="1">
    <source>
        <dbReference type="ARBA" id="ARBA00009631"/>
    </source>
</evidence>
<organism evidence="7 8">
    <name type="scientific">Clytia hemisphaerica</name>
    <dbReference type="NCBI Taxonomy" id="252671"/>
    <lineage>
        <taxon>Eukaryota</taxon>
        <taxon>Metazoa</taxon>
        <taxon>Cnidaria</taxon>
        <taxon>Hydrozoa</taxon>
        <taxon>Hydroidolina</taxon>
        <taxon>Leptothecata</taxon>
        <taxon>Obeliida</taxon>
        <taxon>Clytiidae</taxon>
        <taxon>Clytia</taxon>
    </lineage>
</organism>
<dbReference type="GeneID" id="136818068"/>
<evidence type="ECO:0000259" key="6">
    <source>
        <dbReference type="PROSITE" id="PS50021"/>
    </source>
</evidence>
<evidence type="ECO:0000313" key="8">
    <source>
        <dbReference type="Proteomes" id="UP000594262"/>
    </source>
</evidence>
<dbReference type="InterPro" id="IPR000557">
    <property type="entry name" value="Calponin_repeat"/>
</dbReference>
<dbReference type="PRINTS" id="PR00888">
    <property type="entry name" value="SM22CALPONIN"/>
</dbReference>
<keyword evidence="8" id="KW-1185">Reference proteome</keyword>
<dbReference type="SUPFAM" id="SSF47576">
    <property type="entry name" value="Calponin-homology domain, CH-domain"/>
    <property type="match status" value="1"/>
</dbReference>
<dbReference type="PROSITE" id="PS51122">
    <property type="entry name" value="CALPONIN_2"/>
    <property type="match status" value="1"/>
</dbReference>
<evidence type="ECO:0000256" key="4">
    <source>
        <dbReference type="ARBA" id="ARBA00023203"/>
    </source>
</evidence>
<dbReference type="GO" id="GO:0005516">
    <property type="term" value="F:calmodulin binding"/>
    <property type="evidence" value="ECO:0007669"/>
    <property type="project" value="UniProtKB-KW"/>
</dbReference>
<dbReference type="SMART" id="SM00033">
    <property type="entry name" value="CH"/>
    <property type="match status" value="1"/>
</dbReference>
<evidence type="ECO:0000256" key="2">
    <source>
        <dbReference type="ARBA" id="ARBA00022737"/>
    </source>
</evidence>
<dbReference type="InterPro" id="IPR001715">
    <property type="entry name" value="CH_dom"/>
</dbReference>
<dbReference type="Pfam" id="PF00307">
    <property type="entry name" value="CH"/>
    <property type="match status" value="1"/>
</dbReference>
<proteinExistence type="inferred from homology"/>
<dbReference type="GO" id="GO:0015629">
    <property type="term" value="C:actin cytoskeleton"/>
    <property type="evidence" value="ECO:0007669"/>
    <property type="project" value="TreeGrafter"/>
</dbReference>
<reference evidence="7" key="1">
    <citation type="submission" date="2021-01" db="UniProtKB">
        <authorList>
            <consortium name="EnsemblMetazoa"/>
        </authorList>
    </citation>
    <scope>IDENTIFICATION</scope>
</reference>
<dbReference type="EnsemblMetazoa" id="CLYHEMT012232.1">
    <property type="protein sequence ID" value="CLYHEMP012232.1"/>
    <property type="gene ID" value="CLYHEMG012232"/>
</dbReference>
<sequence>MADRQEGYGFTKELHDKMAFKYDIDQEQEAIEWIMHHVKDCDLEDVRGAESLQAKLKDGKILCQLINAIEPGSVKKINESEIAFKQMENIDNFLKACENYGCKKVDLFQTVSLYDGINMAEVLTTLFALGRKVSQKGKRGIGPKESEENKRNFTEEQLREGNSHIGLQAGWNKGASQAGQNFGKTRAILD</sequence>
<dbReference type="InterPro" id="IPR001997">
    <property type="entry name" value="Calponin/LIMCH1"/>
</dbReference>
<dbReference type="AlphaFoldDB" id="A0A7M5VGP2"/>
<protein>
    <recommendedName>
        <fullName evidence="6">Calponin-homology (CH) domain-containing protein</fullName>
    </recommendedName>
</protein>
<keyword evidence="4" id="KW-0009">Actin-binding</keyword>
<dbReference type="PANTHER" id="PTHR47385">
    <property type="entry name" value="CALPONIN"/>
    <property type="match status" value="1"/>
</dbReference>
<dbReference type="PRINTS" id="PR00889">
    <property type="entry name" value="CALPONIN"/>
</dbReference>
<evidence type="ECO:0000256" key="5">
    <source>
        <dbReference type="ARBA" id="ARBA00025109"/>
    </source>
</evidence>
<feature type="domain" description="Calponin-homology (CH)" evidence="6">
    <location>
        <begin position="24"/>
        <end position="134"/>
    </location>
</feature>
<dbReference type="PANTHER" id="PTHR47385:SF14">
    <property type="entry name" value="TRANSGELIN"/>
    <property type="match status" value="1"/>
</dbReference>
<accession>A0A7M5VGP2</accession>
<dbReference type="OrthoDB" id="21595at2759"/>
<dbReference type="Proteomes" id="UP000594262">
    <property type="component" value="Unplaced"/>
</dbReference>
<dbReference type="InterPro" id="IPR036872">
    <property type="entry name" value="CH_dom_sf"/>
</dbReference>
<dbReference type="Pfam" id="PF00402">
    <property type="entry name" value="Calponin"/>
    <property type="match status" value="1"/>
</dbReference>